<proteinExistence type="predicted"/>
<comment type="caution">
    <text evidence="5">The sequence shown here is derived from an EMBL/GenBank/DDBJ whole genome shotgun (WGS) entry which is preliminary data.</text>
</comment>
<keyword evidence="2" id="KW-0732">Signal</keyword>
<feature type="chain" id="PRO_5035586597" description="SCP domain-containing protein" evidence="2">
    <location>
        <begin position="21"/>
        <end position="379"/>
    </location>
</feature>
<evidence type="ECO:0000256" key="2">
    <source>
        <dbReference type="SAM" id="SignalP"/>
    </source>
</evidence>
<organism evidence="5 6">
    <name type="scientific">Meloidogyne enterolobii</name>
    <name type="common">Root-knot nematode worm</name>
    <name type="synonym">Meloidogyne mayaguensis</name>
    <dbReference type="NCBI Taxonomy" id="390850"/>
    <lineage>
        <taxon>Eukaryota</taxon>
        <taxon>Metazoa</taxon>
        <taxon>Ecdysozoa</taxon>
        <taxon>Nematoda</taxon>
        <taxon>Chromadorea</taxon>
        <taxon>Rhabditida</taxon>
        <taxon>Tylenchina</taxon>
        <taxon>Tylenchomorpha</taxon>
        <taxon>Tylenchoidea</taxon>
        <taxon>Meloidogynidae</taxon>
        <taxon>Meloidogyninae</taxon>
        <taxon>Meloidogyne</taxon>
    </lineage>
</organism>
<accession>A0A6V7XFT8</accession>
<feature type="domain" description="SCP" evidence="3">
    <location>
        <begin position="98"/>
        <end position="237"/>
    </location>
</feature>
<dbReference type="InterPro" id="IPR014044">
    <property type="entry name" value="CAP_dom"/>
</dbReference>
<dbReference type="PANTHER" id="PTHR10334">
    <property type="entry name" value="CYSTEINE-RICH SECRETORY PROTEIN-RELATED"/>
    <property type="match status" value="1"/>
</dbReference>
<dbReference type="EMBL" id="CAJEWN010001532">
    <property type="protein sequence ID" value="CAD2198196.1"/>
    <property type="molecule type" value="Genomic_DNA"/>
</dbReference>
<dbReference type="OrthoDB" id="43654at2759"/>
<feature type="region of interest" description="Disordered" evidence="1">
    <location>
        <begin position="33"/>
        <end position="57"/>
    </location>
</feature>
<dbReference type="Gene3D" id="3.40.33.10">
    <property type="entry name" value="CAP"/>
    <property type="match status" value="1"/>
</dbReference>
<dbReference type="SMART" id="SM00198">
    <property type="entry name" value="SCP"/>
    <property type="match status" value="1"/>
</dbReference>
<reference evidence="5 6" key="1">
    <citation type="submission" date="2020-08" db="EMBL/GenBank/DDBJ databases">
        <authorList>
            <person name="Koutsovoulos G."/>
            <person name="Danchin GJ E."/>
        </authorList>
    </citation>
    <scope>NUCLEOTIDE SEQUENCE [LARGE SCALE GENOMIC DNA]</scope>
</reference>
<dbReference type="SUPFAM" id="SSF55797">
    <property type="entry name" value="PR-1-like"/>
    <property type="match status" value="1"/>
</dbReference>
<evidence type="ECO:0000259" key="3">
    <source>
        <dbReference type="SMART" id="SM00198"/>
    </source>
</evidence>
<protein>
    <recommendedName>
        <fullName evidence="3">SCP domain-containing protein</fullName>
    </recommendedName>
</protein>
<dbReference type="EMBL" id="CAJEWN010001178">
    <property type="protein sequence ID" value="CAD2195081.1"/>
    <property type="molecule type" value="Genomic_DNA"/>
</dbReference>
<dbReference type="PRINTS" id="PR00837">
    <property type="entry name" value="V5TPXLIKE"/>
</dbReference>
<evidence type="ECO:0000313" key="4">
    <source>
        <dbReference type="EMBL" id="CAD2195081.1"/>
    </source>
</evidence>
<gene>
    <name evidence="4" type="ORF">MENT_LOCUS48146</name>
    <name evidence="5" type="ORF">MENT_LOCUS51486</name>
</gene>
<evidence type="ECO:0000256" key="1">
    <source>
        <dbReference type="SAM" id="MobiDB-lite"/>
    </source>
</evidence>
<name>A0A6V7XFT8_MELEN</name>
<evidence type="ECO:0000313" key="6">
    <source>
        <dbReference type="Proteomes" id="UP000580250"/>
    </source>
</evidence>
<sequence length="379" mass="44234">MMAFFFYIYFILQLFLISQAFHLNKINTPFSEAVTSHSEPPNHRINEPPGYEPDIPEVGDSEMMMNNSARKKRSPYYGYGGYNNWRSPSLTASISPDYHKQIWITNEHNRYRRMVPAKNMRMVYWSNELARSAQAHADTCDFHHSRNRPSNVGENIWAAPYYDYSDAIQRWYIEINNPWCACSTGYKHCCGHYIQMVWAETNLIGCGYAQCNGINGVGAYARAVFVCHYNPQGNRVMPLNNGGLYSYPAYIYAARESERCSECPEDQPSCHDGLCYMPLNYKRLTTTTTTEKPKTTTTTDLTTKRKTNNWYNKQQITTTTTLKTPIRTTTTTYKYPNYYYNKQRTLEPKIYPSWEAYYKEKALEKQLQGNKVDNRKRKT</sequence>
<dbReference type="CDD" id="cd05380">
    <property type="entry name" value="CAP_euk"/>
    <property type="match status" value="1"/>
</dbReference>
<dbReference type="Proteomes" id="UP000580250">
    <property type="component" value="Unassembled WGS sequence"/>
</dbReference>
<feature type="signal peptide" evidence="2">
    <location>
        <begin position="1"/>
        <end position="20"/>
    </location>
</feature>
<dbReference type="InterPro" id="IPR001283">
    <property type="entry name" value="CRISP-related"/>
</dbReference>
<dbReference type="InterPro" id="IPR035940">
    <property type="entry name" value="CAP_sf"/>
</dbReference>
<evidence type="ECO:0000313" key="5">
    <source>
        <dbReference type="EMBL" id="CAD2198196.1"/>
    </source>
</evidence>
<dbReference type="Pfam" id="PF00188">
    <property type="entry name" value="CAP"/>
    <property type="match status" value="1"/>
</dbReference>
<dbReference type="AlphaFoldDB" id="A0A6V7XFT8"/>